<organism evidence="1 2">
    <name type="scientific">Sinorhizobium kummerowiae</name>
    <dbReference type="NCBI Taxonomy" id="158892"/>
    <lineage>
        <taxon>Bacteria</taxon>
        <taxon>Pseudomonadati</taxon>
        <taxon>Pseudomonadota</taxon>
        <taxon>Alphaproteobacteria</taxon>
        <taxon>Hyphomicrobiales</taxon>
        <taxon>Rhizobiaceae</taxon>
        <taxon>Sinorhizobium/Ensifer group</taxon>
        <taxon>Sinorhizobium</taxon>
    </lineage>
</organism>
<dbReference type="Proteomes" id="UP001233264">
    <property type="component" value="Plasmid pSkuCCBAU71714b"/>
</dbReference>
<sequence length="167" mass="18346">MQARRVIEIVQSAGYLPAELILTGYWASQSGLVVFILNGVTPQAVDLVLDPIVVTLPMTIPGVLYVDVGDKTRVREAVLFAEEIYAATRLFRRLTIRCGIAPKLIAPVDRAIRSLEIRTLFERDARTPDVAKPQVATPVPTGNHLGWRATEAAGRAWIQLQTSDSTI</sequence>
<dbReference type="EMBL" id="CP120364">
    <property type="protein sequence ID" value="WHS91272.1"/>
    <property type="molecule type" value="Genomic_DNA"/>
</dbReference>
<proteinExistence type="predicted"/>
<keyword evidence="2" id="KW-1185">Reference proteome</keyword>
<reference evidence="1 2" key="1">
    <citation type="submission" date="2023-03" db="EMBL/GenBank/DDBJ databases">
        <authorList>
            <person name="Menendez E."/>
            <person name="Kaur S."/>
            <person name="Flores-Felix J.D."/>
            <person name="diCenzo G.C."/>
            <person name="Peix A."/>
            <person name="Velazquez E."/>
        </authorList>
    </citation>
    <scope>NUCLEOTIDE SEQUENCE [LARGE SCALE GENOMIC DNA]</scope>
    <source>
        <strain evidence="1 2">CCBAU 71714</strain>
        <plasmid evidence="1 2">pSkuCCBAU71714b</plasmid>
    </source>
</reference>
<geneLocation type="plasmid" evidence="1 2">
    <name>pSkuCCBAU71714b</name>
</geneLocation>
<accession>A0ABY8T096</accession>
<evidence type="ECO:0000313" key="2">
    <source>
        <dbReference type="Proteomes" id="UP001233264"/>
    </source>
</evidence>
<gene>
    <name evidence="1" type="ORF">PZL22_001232</name>
</gene>
<protein>
    <submittedName>
        <fullName evidence="1">Uncharacterized protein</fullName>
    </submittedName>
</protein>
<name>A0ABY8T096_9HYPH</name>
<dbReference type="RefSeq" id="WP_003526462.1">
    <property type="nucleotide sequence ID" value="NZ_CP120364.1"/>
</dbReference>
<evidence type="ECO:0000313" key="1">
    <source>
        <dbReference type="EMBL" id="WHS91272.1"/>
    </source>
</evidence>
<keyword evidence="1" id="KW-0614">Plasmid</keyword>